<gene>
    <name evidence="1" type="ORF">B0A55_01987</name>
</gene>
<organism evidence="1 2">
    <name type="scientific">Friedmanniomyces simplex</name>
    <dbReference type="NCBI Taxonomy" id="329884"/>
    <lineage>
        <taxon>Eukaryota</taxon>
        <taxon>Fungi</taxon>
        <taxon>Dikarya</taxon>
        <taxon>Ascomycota</taxon>
        <taxon>Pezizomycotina</taxon>
        <taxon>Dothideomycetes</taxon>
        <taxon>Dothideomycetidae</taxon>
        <taxon>Mycosphaerellales</taxon>
        <taxon>Teratosphaeriaceae</taxon>
        <taxon>Friedmanniomyces</taxon>
    </lineage>
</organism>
<reference evidence="1 2" key="1">
    <citation type="submission" date="2017-03" db="EMBL/GenBank/DDBJ databases">
        <title>Genomes of endolithic fungi from Antarctica.</title>
        <authorList>
            <person name="Coleine C."/>
            <person name="Masonjones S."/>
            <person name="Stajich J.E."/>
        </authorList>
    </citation>
    <scope>NUCLEOTIDE SEQUENCE [LARGE SCALE GENOMIC DNA]</scope>
    <source>
        <strain evidence="1 2">CCFEE 5184</strain>
    </source>
</reference>
<dbReference type="Proteomes" id="UP000309340">
    <property type="component" value="Unassembled WGS sequence"/>
</dbReference>
<name>A0A4U0XMH7_9PEZI</name>
<accession>A0A4U0XMH7</accession>
<evidence type="ECO:0000313" key="2">
    <source>
        <dbReference type="Proteomes" id="UP000309340"/>
    </source>
</evidence>
<keyword evidence="2" id="KW-1185">Reference proteome</keyword>
<dbReference type="OrthoDB" id="3827818at2759"/>
<evidence type="ECO:0000313" key="1">
    <source>
        <dbReference type="EMBL" id="TKA78500.1"/>
    </source>
</evidence>
<dbReference type="AlphaFoldDB" id="A0A4U0XMH7"/>
<comment type="caution">
    <text evidence="1">The sequence shown here is derived from an EMBL/GenBank/DDBJ whole genome shotgun (WGS) entry which is preliminary data.</text>
</comment>
<proteinExistence type="predicted"/>
<protein>
    <submittedName>
        <fullName evidence="1">Uncharacterized protein</fullName>
    </submittedName>
</protein>
<dbReference type="EMBL" id="NAJQ01000111">
    <property type="protein sequence ID" value="TKA78500.1"/>
    <property type="molecule type" value="Genomic_DNA"/>
</dbReference>
<sequence length="446" mass="47579">MEPFRPSFNTIITQQQAKARAPNGLCSDQTHIKRCPIEKCPAEKLLVLYKDNASYTIIHAGVAEYAIPGPKKDAPLVHPPCDGSRKMLRECVAVEKAESSKMRVQNMLEMTQASKKLAGVAPPATFLPMANSASVKPTTSTTEAPVIDATAKIPATVSVGNGVPKSSSDAKGTVITTPNAHSSAAGSTKAAAALKKTPASPNCTTRNEVANISKAARPLTDAVGTVANNAKAALAPAPSAADKKKNVSKLINDDEDWELVHAPKEEFVTLTNFRAGLVHNDAAKKPADEAENAASKLVSMVEGVAQKPDYGVRTATKRYATVDEWVIIEGNEEVEAESYAIYGLCGDRSQTRNTPTTSCKEDKLLVINMADASYSVAHSIADWERTGPMRSAHLVHQRTKASENLLRVHYEFEAALKEKRAAGLSELEAIDAALSLSQTALPNEEG</sequence>